<evidence type="ECO:0000256" key="3">
    <source>
        <dbReference type="ARBA" id="ARBA00013252"/>
    </source>
</evidence>
<evidence type="ECO:0000313" key="5">
    <source>
        <dbReference type="EMBL" id="GEO05975.1"/>
    </source>
</evidence>
<gene>
    <name evidence="5" type="ORF">AAE02nite_36390</name>
</gene>
<protein>
    <recommendedName>
        <fullName evidence="3">4a-hydroxytetrahydrobiopterin dehydratase</fullName>
        <ecNumber evidence="3">4.2.1.96</ecNumber>
    </recommendedName>
</protein>
<evidence type="ECO:0000313" key="6">
    <source>
        <dbReference type="Proteomes" id="UP000321532"/>
    </source>
</evidence>
<dbReference type="GO" id="GO:0006729">
    <property type="term" value="P:tetrahydrobiopterin biosynthetic process"/>
    <property type="evidence" value="ECO:0007669"/>
    <property type="project" value="InterPro"/>
</dbReference>
<keyword evidence="4" id="KW-0456">Lyase</keyword>
<accession>A0A512B1X8</accession>
<evidence type="ECO:0000256" key="1">
    <source>
        <dbReference type="ARBA" id="ARBA00001554"/>
    </source>
</evidence>
<dbReference type="InterPro" id="IPR001533">
    <property type="entry name" value="Pterin_deHydtase"/>
</dbReference>
<keyword evidence="6" id="KW-1185">Reference proteome</keyword>
<proteinExistence type="inferred from homology"/>
<dbReference type="InterPro" id="IPR036428">
    <property type="entry name" value="PCD_sf"/>
</dbReference>
<dbReference type="Gene3D" id="3.30.1360.20">
    <property type="entry name" value="Transcriptional coactivator/pterin dehydratase"/>
    <property type="match status" value="1"/>
</dbReference>
<dbReference type="PANTHER" id="PTHR12599">
    <property type="entry name" value="PTERIN-4-ALPHA-CARBINOLAMINE DEHYDRATASE"/>
    <property type="match status" value="1"/>
</dbReference>
<comment type="similarity">
    <text evidence="2">Belongs to the pterin-4-alpha-carbinolamine dehydratase family.</text>
</comment>
<dbReference type="EC" id="4.2.1.96" evidence="3"/>
<dbReference type="GO" id="GO:0008124">
    <property type="term" value="F:4-alpha-hydroxytetrahydrobiopterin dehydratase activity"/>
    <property type="evidence" value="ECO:0007669"/>
    <property type="project" value="UniProtKB-EC"/>
</dbReference>
<dbReference type="Pfam" id="PF01329">
    <property type="entry name" value="Pterin_4a"/>
    <property type="match status" value="1"/>
</dbReference>
<dbReference type="SUPFAM" id="SSF55248">
    <property type="entry name" value="PCD-like"/>
    <property type="match status" value="1"/>
</dbReference>
<dbReference type="AlphaFoldDB" id="A0A512B1X8"/>
<dbReference type="RefSeq" id="WP_146901102.1">
    <property type="nucleotide sequence ID" value="NZ_BJYS01000029.1"/>
</dbReference>
<dbReference type="OrthoDB" id="9794987at2"/>
<evidence type="ECO:0000256" key="4">
    <source>
        <dbReference type="ARBA" id="ARBA00023239"/>
    </source>
</evidence>
<comment type="caution">
    <text evidence="5">The sequence shown here is derived from an EMBL/GenBank/DDBJ whole genome shotgun (WGS) entry which is preliminary data.</text>
</comment>
<organism evidence="5 6">
    <name type="scientific">Adhaeribacter aerolatus</name>
    <dbReference type="NCBI Taxonomy" id="670289"/>
    <lineage>
        <taxon>Bacteria</taxon>
        <taxon>Pseudomonadati</taxon>
        <taxon>Bacteroidota</taxon>
        <taxon>Cytophagia</taxon>
        <taxon>Cytophagales</taxon>
        <taxon>Hymenobacteraceae</taxon>
        <taxon>Adhaeribacter</taxon>
    </lineage>
</organism>
<sequence length="83" mass="9815">MWQEEDNKLKRSFTFRNFKEAFAFMTEVAEVAEKIDHHPWWANVYNKVDIELYTHDAGNTVTVRDHRLAEAIDKIAAKYTLKA</sequence>
<dbReference type="EMBL" id="BJYS01000029">
    <property type="protein sequence ID" value="GEO05975.1"/>
    <property type="molecule type" value="Genomic_DNA"/>
</dbReference>
<reference evidence="5 6" key="1">
    <citation type="submission" date="2019-07" db="EMBL/GenBank/DDBJ databases">
        <title>Whole genome shotgun sequence of Adhaeribacter aerolatus NBRC 106133.</title>
        <authorList>
            <person name="Hosoyama A."/>
            <person name="Uohara A."/>
            <person name="Ohji S."/>
            <person name="Ichikawa N."/>
        </authorList>
    </citation>
    <scope>NUCLEOTIDE SEQUENCE [LARGE SCALE GENOMIC DNA]</scope>
    <source>
        <strain evidence="5 6">NBRC 106133</strain>
    </source>
</reference>
<dbReference type="PANTHER" id="PTHR12599:SF0">
    <property type="entry name" value="PTERIN-4-ALPHA-CARBINOLAMINE DEHYDRATASE"/>
    <property type="match status" value="1"/>
</dbReference>
<comment type="catalytic activity">
    <reaction evidence="1">
        <text>(4aS,6R)-4a-hydroxy-L-erythro-5,6,7,8-tetrahydrobiopterin = (6R)-L-erythro-6,7-dihydrobiopterin + H2O</text>
        <dbReference type="Rhea" id="RHEA:11920"/>
        <dbReference type="ChEBI" id="CHEBI:15377"/>
        <dbReference type="ChEBI" id="CHEBI:15642"/>
        <dbReference type="ChEBI" id="CHEBI:43120"/>
        <dbReference type="EC" id="4.2.1.96"/>
    </reaction>
</comment>
<name>A0A512B1X8_9BACT</name>
<dbReference type="Proteomes" id="UP000321532">
    <property type="component" value="Unassembled WGS sequence"/>
</dbReference>
<evidence type="ECO:0000256" key="2">
    <source>
        <dbReference type="ARBA" id="ARBA00006472"/>
    </source>
</evidence>